<dbReference type="GO" id="GO:0043565">
    <property type="term" value="F:sequence-specific DNA binding"/>
    <property type="evidence" value="ECO:0007669"/>
    <property type="project" value="InterPro"/>
</dbReference>
<proteinExistence type="inferred from homology"/>
<dbReference type="NCBIfam" id="NF047595">
    <property type="entry name" value="IS66_ISRel24_TnpA"/>
    <property type="match status" value="1"/>
</dbReference>
<sequence length="151" mass="16714">MTMSCDDTGTSGVQRFEVFTGAGKRRDWPPEVKASIVAESYSGMETVSAVARRHGLVPSQLFTWRRQLREQMEEHGFMVSETTKPEPTFVPAVIDVMPDPDPAPKNKPVRRRRRSKASTVELEVDGITVKIARGADAGTISAVITALRETR</sequence>
<dbReference type="InterPro" id="IPR002514">
    <property type="entry name" value="Transposase_8"/>
</dbReference>
<dbReference type="Proteomes" id="UP000598997">
    <property type="component" value="Unassembled WGS sequence"/>
</dbReference>
<dbReference type="PANTHER" id="PTHR37936">
    <property type="entry name" value="TRANSPOSASE INSC FOR INSERTION ELEMENT IS2A-RELATED"/>
    <property type="match status" value="1"/>
</dbReference>
<keyword evidence="4" id="KW-1185">Reference proteome</keyword>
<feature type="compositionally biased region" description="Basic residues" evidence="2">
    <location>
        <begin position="107"/>
        <end position="116"/>
    </location>
</feature>
<gene>
    <name evidence="3" type="ORF">GCM10010989_00090</name>
</gene>
<dbReference type="OrthoDB" id="9809060at2"/>
<dbReference type="Pfam" id="PF01527">
    <property type="entry name" value="HTH_Tnp_1"/>
    <property type="match status" value="1"/>
</dbReference>
<dbReference type="Gene3D" id="1.10.10.10">
    <property type="entry name" value="Winged helix-like DNA-binding domain superfamily/Winged helix DNA-binding domain"/>
    <property type="match status" value="1"/>
</dbReference>
<dbReference type="SUPFAM" id="SSF48295">
    <property type="entry name" value="TrpR-like"/>
    <property type="match status" value="1"/>
</dbReference>
<feature type="region of interest" description="Disordered" evidence="2">
    <location>
        <begin position="91"/>
        <end position="117"/>
    </location>
</feature>
<evidence type="ECO:0000313" key="4">
    <source>
        <dbReference type="Proteomes" id="UP000598997"/>
    </source>
</evidence>
<dbReference type="EMBL" id="BMIO01000001">
    <property type="protein sequence ID" value="GGD30018.1"/>
    <property type="molecule type" value="Genomic_DNA"/>
</dbReference>
<dbReference type="PANTHER" id="PTHR37936:SF3">
    <property type="entry name" value="TRANSPOSASE INSC FOR INSERTION ELEMENT IS2A-RELATED"/>
    <property type="match status" value="1"/>
</dbReference>
<organism evidence="3 4">
    <name type="scientific">Croceicoccus pelagius</name>
    <dbReference type="NCBI Taxonomy" id="1703341"/>
    <lineage>
        <taxon>Bacteria</taxon>
        <taxon>Pseudomonadati</taxon>
        <taxon>Pseudomonadota</taxon>
        <taxon>Alphaproteobacteria</taxon>
        <taxon>Sphingomonadales</taxon>
        <taxon>Erythrobacteraceae</taxon>
        <taxon>Croceicoccus</taxon>
    </lineage>
</organism>
<evidence type="ECO:0000256" key="1">
    <source>
        <dbReference type="ARBA" id="ARBA00009964"/>
    </source>
</evidence>
<comment type="similarity">
    <text evidence="1">Belongs to the transposase 8 family.</text>
</comment>
<name>A0A916Y3N8_9SPHN</name>
<evidence type="ECO:0000313" key="3">
    <source>
        <dbReference type="EMBL" id="GGD30018.1"/>
    </source>
</evidence>
<dbReference type="GO" id="GO:0006313">
    <property type="term" value="P:DNA transposition"/>
    <property type="evidence" value="ECO:0007669"/>
    <property type="project" value="InterPro"/>
</dbReference>
<dbReference type="RefSeq" id="WP_066561309.1">
    <property type="nucleotide sequence ID" value="NZ_BMIO01000001.1"/>
</dbReference>
<accession>A0A916Y3N8</accession>
<evidence type="ECO:0000256" key="2">
    <source>
        <dbReference type="SAM" id="MobiDB-lite"/>
    </source>
</evidence>
<comment type="caution">
    <text evidence="3">The sequence shown here is derived from an EMBL/GenBank/DDBJ whole genome shotgun (WGS) entry which is preliminary data.</text>
</comment>
<reference evidence="3 4" key="1">
    <citation type="journal article" date="2014" name="Int. J. Syst. Evol. Microbiol.">
        <title>Complete genome sequence of Corynebacterium casei LMG S-19264T (=DSM 44701T), isolated from a smear-ripened cheese.</title>
        <authorList>
            <consortium name="US DOE Joint Genome Institute (JGI-PGF)"/>
            <person name="Walter F."/>
            <person name="Albersmeier A."/>
            <person name="Kalinowski J."/>
            <person name="Ruckert C."/>
        </authorList>
    </citation>
    <scope>NUCLEOTIDE SEQUENCE [LARGE SCALE GENOMIC DNA]</scope>
    <source>
        <strain evidence="3 4">CGMCC 1.15358</strain>
    </source>
</reference>
<dbReference type="InterPro" id="IPR010921">
    <property type="entry name" value="Trp_repressor/repl_initiator"/>
</dbReference>
<dbReference type="GO" id="GO:0004803">
    <property type="term" value="F:transposase activity"/>
    <property type="evidence" value="ECO:0007669"/>
    <property type="project" value="InterPro"/>
</dbReference>
<dbReference type="InterPro" id="IPR036388">
    <property type="entry name" value="WH-like_DNA-bd_sf"/>
</dbReference>
<protein>
    <submittedName>
        <fullName evidence="3">Transposase</fullName>
    </submittedName>
</protein>
<dbReference type="AlphaFoldDB" id="A0A916Y3N8"/>